<protein>
    <submittedName>
        <fullName evidence="2">Uncharacterized protein</fullName>
    </submittedName>
</protein>
<name>K0VA80_MYCFO</name>
<evidence type="ECO:0000313" key="3">
    <source>
        <dbReference type="Proteomes" id="UP000006043"/>
    </source>
</evidence>
<evidence type="ECO:0000256" key="1">
    <source>
        <dbReference type="SAM" id="MobiDB-lite"/>
    </source>
</evidence>
<feature type="region of interest" description="Disordered" evidence="1">
    <location>
        <begin position="241"/>
        <end position="298"/>
    </location>
</feature>
<dbReference type="EMBL" id="ALQB01000004">
    <property type="protein sequence ID" value="EJZ15932.1"/>
    <property type="molecule type" value="Genomic_DNA"/>
</dbReference>
<evidence type="ECO:0000313" key="2">
    <source>
        <dbReference type="EMBL" id="EJZ15932.1"/>
    </source>
</evidence>
<feature type="compositionally biased region" description="Basic residues" evidence="1">
    <location>
        <begin position="241"/>
        <end position="254"/>
    </location>
</feature>
<feature type="region of interest" description="Disordered" evidence="1">
    <location>
        <begin position="137"/>
        <end position="164"/>
    </location>
</feature>
<sequence>MSSTRLQSLDVLRGIAILGTLGTNIWIFTDPEGLIGYLQGPSASPWRPVEITLQVLAQGKFLGLLTIMFGIGLALQQRSVLNGGGHWPGSYPWRALLLPDRRDRPLRVVHRVRRPDRLRHHRLDRVLSVGHRAAYSAPDHRGRRGRAPGVAHRDHRRPAEHARRRRITTTAGPESVCGRIFLGSGRFPAGSRAALPPGDAADLPDVDRAVPVGRQALPCRRIGSARGGTASAADLAGVRSRRAAGHRVGGRGRGPRLDPGALRRGTVRLDGRPGVGGRVLPAPPRTGVDRPTDGRSRPDGVVQLCVTEPGGLVDLLRLGTRRRRRDFGRSSGTGHRRDLSRGDRGGDVLRAPVAAPVPPRPGGVAVEHQLPGPGGPHDRPSYRYCPRFDSVSIALLALLLFPVTSVRM</sequence>
<dbReference type="PANTHER" id="PTHR30590">
    <property type="entry name" value="INNER MEMBRANE PROTEIN"/>
    <property type="match status" value="1"/>
</dbReference>
<reference evidence="2 3" key="1">
    <citation type="journal article" date="2012" name="J. Bacteriol.">
        <title>Complete Genome Sequence of Mycobacterium fortuitum subsp. fortuitum Type Strain DSM46621.</title>
        <authorList>
            <person name="Ho Y.S."/>
            <person name="Adroub S.A."/>
            <person name="Aleisa F."/>
            <person name="Mahmood H."/>
            <person name="Othoum G."/>
            <person name="Rashid F."/>
            <person name="Zaher M."/>
            <person name="Ali S."/>
            <person name="Bitter W."/>
            <person name="Pain A."/>
            <person name="Abdallah A.M."/>
        </authorList>
    </citation>
    <scope>NUCLEOTIDE SEQUENCE [LARGE SCALE GENOMIC DNA]</scope>
    <source>
        <strain evidence="3">DSM46621</strain>
    </source>
</reference>
<feature type="compositionally biased region" description="Basic residues" evidence="1">
    <location>
        <begin position="153"/>
        <end position="164"/>
    </location>
</feature>
<dbReference type="Proteomes" id="UP000006043">
    <property type="component" value="Unassembled WGS sequence"/>
</dbReference>
<feature type="compositionally biased region" description="Basic and acidic residues" evidence="1">
    <location>
        <begin position="335"/>
        <end position="347"/>
    </location>
</feature>
<organism evidence="2 3">
    <name type="scientific">Mycolicibacterium fortuitum subsp. fortuitum DSM 46621 = ATCC 6841 = JCM 6387</name>
    <dbReference type="NCBI Taxonomy" id="1214102"/>
    <lineage>
        <taxon>Bacteria</taxon>
        <taxon>Bacillati</taxon>
        <taxon>Actinomycetota</taxon>
        <taxon>Actinomycetes</taxon>
        <taxon>Mycobacteriales</taxon>
        <taxon>Mycobacteriaceae</taxon>
        <taxon>Mycolicibacterium</taxon>
    </lineage>
</organism>
<gene>
    <name evidence="2" type="ORF">MFORT_01811</name>
</gene>
<feature type="region of interest" description="Disordered" evidence="1">
    <location>
        <begin position="325"/>
        <end position="378"/>
    </location>
</feature>
<proteinExistence type="predicted"/>
<feature type="compositionally biased region" description="Basic and acidic residues" evidence="1">
    <location>
        <begin position="287"/>
        <end position="298"/>
    </location>
</feature>
<accession>K0VA80</accession>
<dbReference type="AlphaFoldDB" id="K0VA80"/>
<dbReference type="InterPro" id="IPR052529">
    <property type="entry name" value="Bact_Transport_Assoc"/>
</dbReference>
<comment type="caution">
    <text evidence="2">The sequence shown here is derived from an EMBL/GenBank/DDBJ whole genome shotgun (WGS) entry which is preliminary data.</text>
</comment>
<dbReference type="PANTHER" id="PTHR30590:SF2">
    <property type="entry name" value="INNER MEMBRANE PROTEIN"/>
    <property type="match status" value="1"/>
</dbReference>
<dbReference type="HOGENOM" id="CLU_674085_0_0_11"/>